<dbReference type="OrthoDB" id="102721at2"/>
<dbReference type="InterPro" id="IPR013693">
    <property type="entry name" value="SpoIID/LytB_N"/>
</dbReference>
<dbReference type="InterPro" id="IPR008969">
    <property type="entry name" value="CarboxyPept-like_regulatory"/>
</dbReference>
<comment type="caution">
    <text evidence="2">The sequence shown here is derived from an EMBL/GenBank/DDBJ whole genome shotgun (WGS) entry which is preliminary data.</text>
</comment>
<proteinExistence type="predicted"/>
<evidence type="ECO:0000259" key="1">
    <source>
        <dbReference type="Pfam" id="PF08486"/>
    </source>
</evidence>
<name>A0A062XYG1_9BACT</name>
<dbReference type="Proteomes" id="UP000027284">
    <property type="component" value="Unassembled WGS sequence"/>
</dbReference>
<dbReference type="Pfam" id="PF08486">
    <property type="entry name" value="SpoIID"/>
    <property type="match status" value="1"/>
</dbReference>
<sequence>MWVSNLSHTWTARTCTFGALLAALVGLLAAGTTVFAGERINNLQVRVRSFATGADLTAQAQVEVKPKERLVATMQQAATEREVELRVSAPGFRPLETRFMVKADEQLPVQVWLDPTDGSLEALAQSLLRRLPPESGVIYGYLYNKTSGQPLGGARVALESLGLATTSDERGYFELTYPVLAPEGEDVPWRDTVVISAPGFVTQKIEGVLLPAAAQRFIEDLEPGSGVSVRDETPAALRMEEQEQHQTAPEPPAQLPLPAAVDQGPGWNAQALGFSARAQLVGMTPPSTIRVGTNCTGTSCSSVSVMSLESYVAAGLDEEWISSWNGHALRAGAIAYRSYGAWYVYHPLASNYDICSTTYCQVFSADVVTSTQQAANATAGFMLQRGGSLFRAEFSAENNAWDDPYDGLSCVNSDLSCGNGKAGSPANSWPCLSDSVCSNKGCFGHGRGMCQWGTSRWGSQGKLWNWITDHYYNANGAGSGMRTAYITSPITMPSFSPSPSAVSRGGTFTINLNVNNSAGLSHSQIMIGASIYSAASGYISDPGHDKKVSLAVGSNSVSRLFTVPSTAPTGSYNLIVSLWYDVDGDNAITSADLPLLTATQTGAITVTNPTTNIISDGDFEGGLYGSSNYGSSGTTGPWSWTSTGNNNPISQDASRAYAGSWLAWMNGYGYTETDTLRQTVTISSTATAATLSFYLKVVTSETTTSTAYDTLKVQVITSSGSTTTLATYSNLNASSGYIQRTFDLLSFKGQTITIKFVGQEDSSLATSFYIDNVALMVSGS</sequence>
<dbReference type="RefSeq" id="WP_053335210.1">
    <property type="nucleotide sequence ID" value="NZ_JMFG01000027.1"/>
</dbReference>
<gene>
    <name evidence="2" type="ORF">EG19_07285</name>
</gene>
<reference evidence="2 3" key="1">
    <citation type="submission" date="2014-04" db="EMBL/GenBank/DDBJ databases">
        <title>The Genome Sequence of Thermoanaerobaculum aquaticum MP-01, The First Cultivated Group 23 Acidobacterium.</title>
        <authorList>
            <person name="Stamps B.W."/>
            <person name="Losey N.A."/>
            <person name="Lawson P.A."/>
            <person name="Stevenson B.S."/>
        </authorList>
    </citation>
    <scope>NUCLEOTIDE SEQUENCE [LARGE SCALE GENOMIC DNA]</scope>
    <source>
        <strain evidence="2 3">MP-01</strain>
    </source>
</reference>
<keyword evidence="3" id="KW-1185">Reference proteome</keyword>
<evidence type="ECO:0000313" key="2">
    <source>
        <dbReference type="EMBL" id="KDA53171.1"/>
    </source>
</evidence>
<dbReference type="SUPFAM" id="SSF49464">
    <property type="entry name" value="Carboxypeptidase regulatory domain-like"/>
    <property type="match status" value="1"/>
</dbReference>
<dbReference type="AlphaFoldDB" id="A0A062XYG1"/>
<organism evidence="2 3">
    <name type="scientific">Thermoanaerobaculum aquaticum</name>
    <dbReference type="NCBI Taxonomy" id="1312852"/>
    <lineage>
        <taxon>Bacteria</taxon>
        <taxon>Pseudomonadati</taxon>
        <taxon>Acidobacteriota</taxon>
        <taxon>Thermoanaerobaculia</taxon>
        <taxon>Thermoanaerobaculales</taxon>
        <taxon>Thermoanaerobaculaceae</taxon>
        <taxon>Thermoanaerobaculum</taxon>
    </lineage>
</organism>
<dbReference type="STRING" id="1312852.EG19_07285"/>
<evidence type="ECO:0000313" key="3">
    <source>
        <dbReference type="Proteomes" id="UP000027284"/>
    </source>
</evidence>
<dbReference type="EMBL" id="JMFG01000027">
    <property type="protein sequence ID" value="KDA53171.1"/>
    <property type="molecule type" value="Genomic_DNA"/>
</dbReference>
<feature type="domain" description="Sporulation stage II protein D amidase enhancer LytB N-terminal" evidence="1">
    <location>
        <begin position="298"/>
        <end position="383"/>
    </location>
</feature>
<protein>
    <recommendedName>
        <fullName evidence="1">Sporulation stage II protein D amidase enhancer LytB N-terminal domain-containing protein</fullName>
    </recommendedName>
</protein>
<dbReference type="Gene3D" id="2.60.40.1120">
    <property type="entry name" value="Carboxypeptidase-like, regulatory domain"/>
    <property type="match status" value="1"/>
</dbReference>
<accession>A0A062XYG1</accession>